<evidence type="ECO:0008006" key="6">
    <source>
        <dbReference type="Google" id="ProtNLM"/>
    </source>
</evidence>
<dbReference type="InterPro" id="IPR036908">
    <property type="entry name" value="RlpA-like_sf"/>
</dbReference>
<feature type="region of interest" description="Disordered" evidence="2">
    <location>
        <begin position="432"/>
        <end position="456"/>
    </location>
</feature>
<feature type="compositionally biased region" description="Low complexity" evidence="2">
    <location>
        <begin position="235"/>
        <end position="271"/>
    </location>
</feature>
<dbReference type="PANTHER" id="PTHR31836">
    <property type="match status" value="1"/>
</dbReference>
<comment type="caution">
    <text evidence="4">The sequence shown here is derived from an EMBL/GenBank/DDBJ whole genome shotgun (WGS) entry which is preliminary data.</text>
</comment>
<feature type="compositionally biased region" description="Basic and acidic residues" evidence="2">
    <location>
        <begin position="279"/>
        <end position="290"/>
    </location>
</feature>
<accession>A0A1Y2FE29</accession>
<feature type="region of interest" description="Disordered" evidence="2">
    <location>
        <begin position="164"/>
        <end position="193"/>
    </location>
</feature>
<dbReference type="AlphaFoldDB" id="A0A1Y2FE29"/>
<dbReference type="Gene3D" id="2.40.40.10">
    <property type="entry name" value="RlpA-like domain"/>
    <property type="match status" value="1"/>
</dbReference>
<evidence type="ECO:0000313" key="5">
    <source>
        <dbReference type="Proteomes" id="UP000193920"/>
    </source>
</evidence>
<evidence type="ECO:0000256" key="3">
    <source>
        <dbReference type="SAM" id="SignalP"/>
    </source>
</evidence>
<feature type="compositionally biased region" description="Low complexity" evidence="2">
    <location>
        <begin position="164"/>
        <end position="175"/>
    </location>
</feature>
<dbReference type="CDD" id="cd22191">
    <property type="entry name" value="DPBB_RlpA_EXP_N-like"/>
    <property type="match status" value="1"/>
</dbReference>
<dbReference type="OrthoDB" id="623670at2759"/>
<keyword evidence="5" id="KW-1185">Reference proteome</keyword>
<keyword evidence="1 3" id="KW-0732">Signal</keyword>
<evidence type="ECO:0000256" key="2">
    <source>
        <dbReference type="SAM" id="MobiDB-lite"/>
    </source>
</evidence>
<dbReference type="STRING" id="1754190.A0A1Y2FE29"/>
<proteinExistence type="predicted"/>
<gene>
    <name evidence="4" type="ORF">LY90DRAFT_664037</name>
</gene>
<sequence length="456" mass="49567">MFLSKFLISVLLLTVTVFASNKMTFYGCPDECETQKNPSCGKEIDTEYFAALSTKMGKDYCDKYVVVMETKADAKKLVRAKIVDSCSDCPTYHVDLSKKAFTTLTDESVGKSEIIWGIYDRSGSLIKGPYYNSVSKVASSYNLSSSSFISAFKVAARKIASNGSSSGVFSISRESGGNDNENTNKKTTSRKVITTSKKVTSVTTRISTTTVQKVTTTTTNEKKVITTIIYKKPTTSTTKTTAPSPSNTSGNNDNNDNSSKDNSTGSDSSDNITPPVNEHIPDIVDNDKSNDTNNDLPTENTTPSDSPVIINENNTPSESPDIINQQPVSSDPIVDSNNREVPIDNEIYEEEGGNTGATVGVITALTCLGAGGAGLAFMKKKNPNKYEELKKSFPEAFTHVKNGLKRSVTKMRGGHNNNVTLPSHNTYMPTDTIDDDGYPRIPVYDNQPSHPMRQVE</sequence>
<name>A0A1Y2FE29_9FUNG</name>
<feature type="signal peptide" evidence="3">
    <location>
        <begin position="1"/>
        <end position="19"/>
    </location>
</feature>
<reference evidence="4 5" key="1">
    <citation type="submission" date="2016-08" db="EMBL/GenBank/DDBJ databases">
        <title>A Parts List for Fungal Cellulosomes Revealed by Comparative Genomics.</title>
        <authorList>
            <consortium name="DOE Joint Genome Institute"/>
            <person name="Haitjema C.H."/>
            <person name="Gilmore S.P."/>
            <person name="Henske J.K."/>
            <person name="Solomon K.V."/>
            <person name="De Groot R."/>
            <person name="Kuo A."/>
            <person name="Mondo S.J."/>
            <person name="Salamov A.A."/>
            <person name="Labutti K."/>
            <person name="Zhao Z."/>
            <person name="Chiniquy J."/>
            <person name="Barry K."/>
            <person name="Brewer H.M."/>
            <person name="Purvine S.O."/>
            <person name="Wright A.T."/>
            <person name="Boxma B."/>
            <person name="Van Alen T."/>
            <person name="Hackstein J.H."/>
            <person name="Baker S.E."/>
            <person name="Grigoriev I.V."/>
            <person name="O'Malley M.A."/>
        </authorList>
    </citation>
    <scope>NUCLEOTIDE SEQUENCE [LARGE SCALE GENOMIC DNA]</scope>
    <source>
        <strain evidence="4 5">G1</strain>
    </source>
</reference>
<evidence type="ECO:0000256" key="1">
    <source>
        <dbReference type="ARBA" id="ARBA00022729"/>
    </source>
</evidence>
<feature type="region of interest" description="Disordered" evidence="2">
    <location>
        <begin position="235"/>
        <end position="338"/>
    </location>
</feature>
<protein>
    <recommendedName>
        <fullName evidence="6">RlpA-like protein double-psi beta-barrel domain-containing protein</fullName>
    </recommendedName>
</protein>
<feature type="chain" id="PRO_5012214916" description="RlpA-like protein double-psi beta-barrel domain-containing protein" evidence="3">
    <location>
        <begin position="20"/>
        <end position="456"/>
    </location>
</feature>
<evidence type="ECO:0000313" key="4">
    <source>
        <dbReference type="EMBL" id="ORY82169.1"/>
    </source>
</evidence>
<organism evidence="4 5">
    <name type="scientific">Neocallimastix californiae</name>
    <dbReference type="NCBI Taxonomy" id="1754190"/>
    <lineage>
        <taxon>Eukaryota</taxon>
        <taxon>Fungi</taxon>
        <taxon>Fungi incertae sedis</taxon>
        <taxon>Chytridiomycota</taxon>
        <taxon>Chytridiomycota incertae sedis</taxon>
        <taxon>Neocallimastigomycetes</taxon>
        <taxon>Neocallimastigales</taxon>
        <taxon>Neocallimastigaceae</taxon>
        <taxon>Neocallimastix</taxon>
    </lineage>
</organism>
<dbReference type="SUPFAM" id="SSF50685">
    <property type="entry name" value="Barwin-like endoglucanases"/>
    <property type="match status" value="1"/>
</dbReference>
<feature type="compositionally biased region" description="Polar residues" evidence="2">
    <location>
        <begin position="291"/>
        <end position="329"/>
    </location>
</feature>
<dbReference type="InterPro" id="IPR051477">
    <property type="entry name" value="Expansin_CellWall"/>
</dbReference>
<dbReference type="EMBL" id="MCOG01000009">
    <property type="protein sequence ID" value="ORY82169.1"/>
    <property type="molecule type" value="Genomic_DNA"/>
</dbReference>
<dbReference type="Proteomes" id="UP000193920">
    <property type="component" value="Unassembled WGS sequence"/>
</dbReference>
<dbReference type="PANTHER" id="PTHR31836:SF22">
    <property type="entry name" value="RLPA-LIKE PROTEIN DOUBLE-PSI BETA-BARREL DOMAIN-CONTAINING PROTEIN"/>
    <property type="match status" value="1"/>
</dbReference>